<proteinExistence type="predicted"/>
<sequence>MILITKEDVQDVCGSDQLCAGTKSGIEGAIHAMTSLFDHDENEGLLLVDAKNAFNCLSRPLALWNIRVLWPRCARFIFNSYQGFCFTLFRGSDKVILNKEGTCQGDPFSYVQLLDYCR</sequence>
<dbReference type="AlphaFoldDB" id="A0A8D8R6T7"/>
<evidence type="ECO:0008006" key="2">
    <source>
        <dbReference type="Google" id="ProtNLM"/>
    </source>
</evidence>
<name>A0A8D8R6T7_9HEMI</name>
<protein>
    <recommendedName>
        <fullName evidence="2">Reverse transcriptase domain-containing protein</fullName>
    </recommendedName>
</protein>
<reference evidence="1" key="1">
    <citation type="submission" date="2021-05" db="EMBL/GenBank/DDBJ databases">
        <authorList>
            <person name="Alioto T."/>
            <person name="Alioto T."/>
            <person name="Gomez Garrido J."/>
        </authorList>
    </citation>
    <scope>NUCLEOTIDE SEQUENCE</scope>
</reference>
<organism evidence="1">
    <name type="scientific">Cacopsylla melanoneura</name>
    <dbReference type="NCBI Taxonomy" id="428564"/>
    <lineage>
        <taxon>Eukaryota</taxon>
        <taxon>Metazoa</taxon>
        <taxon>Ecdysozoa</taxon>
        <taxon>Arthropoda</taxon>
        <taxon>Hexapoda</taxon>
        <taxon>Insecta</taxon>
        <taxon>Pterygota</taxon>
        <taxon>Neoptera</taxon>
        <taxon>Paraneoptera</taxon>
        <taxon>Hemiptera</taxon>
        <taxon>Sternorrhyncha</taxon>
        <taxon>Psylloidea</taxon>
        <taxon>Psyllidae</taxon>
        <taxon>Psyllinae</taxon>
        <taxon>Cacopsylla</taxon>
    </lineage>
</organism>
<accession>A0A8D8R6T7</accession>
<evidence type="ECO:0000313" key="1">
    <source>
        <dbReference type="EMBL" id="CAG6643664.1"/>
    </source>
</evidence>
<dbReference type="EMBL" id="HBUF01128347">
    <property type="protein sequence ID" value="CAG6643664.1"/>
    <property type="molecule type" value="Transcribed_RNA"/>
</dbReference>